<organism evidence="4 5">
    <name type="scientific">Stylosanthes scabra</name>
    <dbReference type="NCBI Taxonomy" id="79078"/>
    <lineage>
        <taxon>Eukaryota</taxon>
        <taxon>Viridiplantae</taxon>
        <taxon>Streptophyta</taxon>
        <taxon>Embryophyta</taxon>
        <taxon>Tracheophyta</taxon>
        <taxon>Spermatophyta</taxon>
        <taxon>Magnoliopsida</taxon>
        <taxon>eudicotyledons</taxon>
        <taxon>Gunneridae</taxon>
        <taxon>Pentapetalae</taxon>
        <taxon>rosids</taxon>
        <taxon>fabids</taxon>
        <taxon>Fabales</taxon>
        <taxon>Fabaceae</taxon>
        <taxon>Papilionoideae</taxon>
        <taxon>50 kb inversion clade</taxon>
        <taxon>dalbergioids sensu lato</taxon>
        <taxon>Dalbergieae</taxon>
        <taxon>Pterocarpus clade</taxon>
        <taxon>Stylosanthes</taxon>
    </lineage>
</organism>
<reference evidence="4 5" key="1">
    <citation type="journal article" date="2023" name="Plants (Basel)">
        <title>Bridging the Gap: Combining Genomics and Transcriptomics Approaches to Understand Stylosanthes scabra, an Orphan Legume from the Brazilian Caatinga.</title>
        <authorList>
            <person name="Ferreira-Neto J.R.C."/>
            <person name="da Silva M.D."/>
            <person name="Binneck E."/>
            <person name="de Melo N.F."/>
            <person name="da Silva R.H."/>
            <person name="de Melo A.L.T.M."/>
            <person name="Pandolfi V."/>
            <person name="Bustamante F.O."/>
            <person name="Brasileiro-Vidal A.C."/>
            <person name="Benko-Iseppon A.M."/>
        </authorList>
    </citation>
    <scope>NUCLEOTIDE SEQUENCE [LARGE SCALE GENOMIC DNA]</scope>
    <source>
        <tissue evidence="4">Leaves</tissue>
    </source>
</reference>
<keyword evidence="1" id="KW-0862">Zinc</keyword>
<feature type="compositionally biased region" description="Polar residues" evidence="2">
    <location>
        <begin position="107"/>
        <end position="129"/>
    </location>
</feature>
<protein>
    <recommendedName>
        <fullName evidence="3">CCHC-type domain-containing protein</fullName>
    </recommendedName>
</protein>
<feature type="domain" description="CCHC-type" evidence="3">
    <location>
        <begin position="68"/>
        <end position="82"/>
    </location>
</feature>
<accession>A0ABU6Y518</accession>
<dbReference type="InterPro" id="IPR001878">
    <property type="entry name" value="Znf_CCHC"/>
</dbReference>
<keyword evidence="1" id="KW-0863">Zinc-finger</keyword>
<evidence type="ECO:0000259" key="3">
    <source>
        <dbReference type="PROSITE" id="PS50158"/>
    </source>
</evidence>
<evidence type="ECO:0000313" key="4">
    <source>
        <dbReference type="EMBL" id="MED6204395.1"/>
    </source>
</evidence>
<sequence length="129" mass="14688">MESFHTTYRHTINPVSSEQYWSNTNYLRTETPIIKRPIGRPKIHNRRRDAVEDLIVGDRLKKSFRVTCAKCGEKGHNYKTCKGAPANQNWKPKTRKPKKAAVAAKPSTQEEVPLSQSAPQTQQEGNQAE</sequence>
<evidence type="ECO:0000256" key="2">
    <source>
        <dbReference type="SAM" id="MobiDB-lite"/>
    </source>
</evidence>
<dbReference type="PROSITE" id="PS50158">
    <property type="entry name" value="ZF_CCHC"/>
    <property type="match status" value="1"/>
</dbReference>
<dbReference type="EMBL" id="JASCZI010241675">
    <property type="protein sequence ID" value="MED6204395.1"/>
    <property type="molecule type" value="Genomic_DNA"/>
</dbReference>
<comment type="caution">
    <text evidence="4">The sequence shown here is derived from an EMBL/GenBank/DDBJ whole genome shotgun (WGS) entry which is preliminary data.</text>
</comment>
<evidence type="ECO:0000313" key="5">
    <source>
        <dbReference type="Proteomes" id="UP001341840"/>
    </source>
</evidence>
<name>A0ABU6Y518_9FABA</name>
<evidence type="ECO:0000256" key="1">
    <source>
        <dbReference type="PROSITE-ProRule" id="PRU00047"/>
    </source>
</evidence>
<keyword evidence="5" id="KW-1185">Reference proteome</keyword>
<proteinExistence type="predicted"/>
<feature type="region of interest" description="Disordered" evidence="2">
    <location>
        <begin position="77"/>
        <end position="129"/>
    </location>
</feature>
<gene>
    <name evidence="4" type="ORF">PIB30_008839</name>
</gene>
<dbReference type="Proteomes" id="UP001341840">
    <property type="component" value="Unassembled WGS sequence"/>
</dbReference>
<keyword evidence="1" id="KW-0479">Metal-binding</keyword>